<protein>
    <submittedName>
        <fullName evidence="2">Uncharacterized protein</fullName>
    </submittedName>
</protein>
<proteinExistence type="predicted"/>
<evidence type="ECO:0000313" key="3">
    <source>
        <dbReference type="Proteomes" id="UP000501812"/>
    </source>
</evidence>
<dbReference type="KEGG" id="luo:HHL09_08105"/>
<dbReference type="EMBL" id="CP051774">
    <property type="protein sequence ID" value="QJE95749.1"/>
    <property type="molecule type" value="Genomic_DNA"/>
</dbReference>
<feature type="transmembrane region" description="Helical" evidence="1">
    <location>
        <begin position="69"/>
        <end position="94"/>
    </location>
</feature>
<feature type="transmembrane region" description="Helical" evidence="1">
    <location>
        <begin position="21"/>
        <end position="49"/>
    </location>
</feature>
<evidence type="ECO:0000256" key="1">
    <source>
        <dbReference type="SAM" id="Phobius"/>
    </source>
</evidence>
<dbReference type="AlphaFoldDB" id="A0A858RH31"/>
<keyword evidence="3" id="KW-1185">Reference proteome</keyword>
<name>A0A858RH31_9BACT</name>
<keyword evidence="1" id="KW-0812">Transmembrane</keyword>
<sequence length="152" mass="16260">MHEPGPPPHPQAFQDAEHLKLLAVFHYVLGGITALMGCLPIVHIALGAWMVSGHFPPGSASSPPPPAEFGWLFIIFGSVVVLLAWAFAVCLIVAGRSISARRNWTFCFVIACISCINVPLGTALGVFTILVLQRPSVKALFGRTAPDGYLSR</sequence>
<keyword evidence="1" id="KW-1133">Transmembrane helix</keyword>
<dbReference type="Proteomes" id="UP000501812">
    <property type="component" value="Chromosome"/>
</dbReference>
<keyword evidence="1" id="KW-0472">Membrane</keyword>
<accession>A0A858RH31</accession>
<dbReference type="RefSeq" id="WP_169454062.1">
    <property type="nucleotide sequence ID" value="NZ_CP051774.1"/>
</dbReference>
<gene>
    <name evidence="2" type="ORF">HHL09_08105</name>
</gene>
<organism evidence="2 3">
    <name type="scientific">Luteolibacter luteus</name>
    <dbReference type="NCBI Taxonomy" id="2728835"/>
    <lineage>
        <taxon>Bacteria</taxon>
        <taxon>Pseudomonadati</taxon>
        <taxon>Verrucomicrobiota</taxon>
        <taxon>Verrucomicrobiia</taxon>
        <taxon>Verrucomicrobiales</taxon>
        <taxon>Verrucomicrobiaceae</taxon>
        <taxon>Luteolibacter</taxon>
    </lineage>
</organism>
<evidence type="ECO:0000313" key="2">
    <source>
        <dbReference type="EMBL" id="QJE95749.1"/>
    </source>
</evidence>
<reference evidence="2 3" key="1">
    <citation type="submission" date="2020-04" db="EMBL/GenBank/DDBJ databases">
        <title>Luteolibacter sp. G-1-1-1 isolated from soil.</title>
        <authorList>
            <person name="Dahal R.H."/>
        </authorList>
    </citation>
    <scope>NUCLEOTIDE SEQUENCE [LARGE SCALE GENOMIC DNA]</scope>
    <source>
        <strain evidence="2 3">G-1-1-1</strain>
    </source>
</reference>
<feature type="transmembrane region" description="Helical" evidence="1">
    <location>
        <begin position="106"/>
        <end position="132"/>
    </location>
</feature>